<sequence length="135" mass="14428">MKKKLIIILAAVLVLSMALPAVAATVSALTPDQAKELTALHQQMINLRKQMVDKYVEYGRLTPEQGAQIKANLDARQEFFAQNPDRFAGYGPGNCPGFGYGRMGGWGNGRGGGPGWGMMGGYWNSNPNPAPTTGS</sequence>
<name>A0A6N7IMM3_9FIRM</name>
<gene>
    <name evidence="2" type="ORF">GFC01_02765</name>
</gene>
<accession>A0A6N7IMM3</accession>
<dbReference type="EMBL" id="WHYR01000005">
    <property type="protein sequence ID" value="MQL51201.1"/>
    <property type="molecule type" value="Genomic_DNA"/>
</dbReference>
<evidence type="ECO:0000313" key="3">
    <source>
        <dbReference type="Proteomes" id="UP000441717"/>
    </source>
</evidence>
<evidence type="ECO:0000313" key="2">
    <source>
        <dbReference type="EMBL" id="MQL51201.1"/>
    </source>
</evidence>
<feature type="chain" id="PRO_5027027437" evidence="1">
    <location>
        <begin position="24"/>
        <end position="135"/>
    </location>
</feature>
<organism evidence="2 3">
    <name type="scientific">Desulfofundulus thermobenzoicus</name>
    <dbReference type="NCBI Taxonomy" id="29376"/>
    <lineage>
        <taxon>Bacteria</taxon>
        <taxon>Bacillati</taxon>
        <taxon>Bacillota</taxon>
        <taxon>Clostridia</taxon>
        <taxon>Eubacteriales</taxon>
        <taxon>Peptococcaceae</taxon>
        <taxon>Desulfofundulus</taxon>
    </lineage>
</organism>
<keyword evidence="3" id="KW-1185">Reference proteome</keyword>
<dbReference type="Proteomes" id="UP000441717">
    <property type="component" value="Unassembled WGS sequence"/>
</dbReference>
<dbReference type="AlphaFoldDB" id="A0A6N7IMM3"/>
<keyword evidence="1" id="KW-0732">Signal</keyword>
<comment type="caution">
    <text evidence="2">The sequence shown here is derived from an EMBL/GenBank/DDBJ whole genome shotgun (WGS) entry which is preliminary data.</text>
</comment>
<feature type="signal peptide" evidence="1">
    <location>
        <begin position="1"/>
        <end position="23"/>
    </location>
</feature>
<dbReference type="Pfam" id="PF10925">
    <property type="entry name" value="DUF2680"/>
    <property type="match status" value="1"/>
</dbReference>
<proteinExistence type="predicted"/>
<dbReference type="RefSeq" id="WP_152945130.1">
    <property type="nucleotide sequence ID" value="NZ_WHYR01000005.1"/>
</dbReference>
<dbReference type="InterPro" id="IPR024485">
    <property type="entry name" value="DUF2680"/>
</dbReference>
<evidence type="ECO:0000256" key="1">
    <source>
        <dbReference type="SAM" id="SignalP"/>
    </source>
</evidence>
<dbReference type="OrthoDB" id="2084094at2"/>
<protein>
    <submittedName>
        <fullName evidence="2">DUF2680 domain-containing protein</fullName>
    </submittedName>
</protein>
<reference evidence="2 3" key="1">
    <citation type="submission" date="2019-10" db="EMBL/GenBank/DDBJ databases">
        <title>Comparative genomics of sulfur disproportionating microorganisms.</title>
        <authorList>
            <person name="Ward L.M."/>
            <person name="Bertran E."/>
            <person name="Johnston D."/>
        </authorList>
    </citation>
    <scope>NUCLEOTIDE SEQUENCE [LARGE SCALE GENOMIC DNA]</scope>
    <source>
        <strain evidence="2 3">DSM 14055</strain>
    </source>
</reference>